<evidence type="ECO:0000313" key="2">
    <source>
        <dbReference type="Proteomes" id="UP000029223"/>
    </source>
</evidence>
<organism evidence="1 2">
    <name type="scientific">Vibrio variabilis</name>
    <dbReference type="NCBI Taxonomy" id="990271"/>
    <lineage>
        <taxon>Bacteria</taxon>
        <taxon>Pseudomonadati</taxon>
        <taxon>Pseudomonadota</taxon>
        <taxon>Gammaproteobacteria</taxon>
        <taxon>Vibrionales</taxon>
        <taxon>Vibrionaceae</taxon>
        <taxon>Vibrio</taxon>
    </lineage>
</organism>
<comment type="caution">
    <text evidence="1">The sequence shown here is derived from an EMBL/GenBank/DDBJ whole genome shotgun (WGS) entry which is preliminary data.</text>
</comment>
<sequence length="59" mass="6655">MTIPIKITGPWAQPQFALVFDDVLKEKAKKEVERATERLGIKDEKTKKAVDGLLKGLFN</sequence>
<protein>
    <submittedName>
        <fullName evidence="1">A/G-specific adenine glycosylase</fullName>
    </submittedName>
</protein>
<dbReference type="EMBL" id="BBMS01000026">
    <property type="protein sequence ID" value="GAL27187.1"/>
    <property type="molecule type" value="Genomic_DNA"/>
</dbReference>
<gene>
    <name evidence="1" type="ORF">JCM19239_5534</name>
</gene>
<name>A0ABQ0JEJ8_9VIBR</name>
<evidence type="ECO:0000313" key="1">
    <source>
        <dbReference type="EMBL" id="GAL27187.1"/>
    </source>
</evidence>
<keyword evidence="2" id="KW-1185">Reference proteome</keyword>
<reference evidence="2" key="2">
    <citation type="submission" date="2014-09" db="EMBL/GenBank/DDBJ databases">
        <authorList>
            <consortium name="NBRP consortium"/>
            <person name="Sawabe T."/>
            <person name="Meirelles P."/>
            <person name="Nakanishi M."/>
            <person name="Sayaka M."/>
            <person name="Hattori M."/>
            <person name="Ohkuma M."/>
        </authorList>
    </citation>
    <scope>NUCLEOTIDE SEQUENCE [LARGE SCALE GENOMIC DNA]</scope>
    <source>
        <strain evidence="2">JCM 19239</strain>
    </source>
</reference>
<reference evidence="2" key="1">
    <citation type="submission" date="2014-09" db="EMBL/GenBank/DDBJ databases">
        <title>Vibrio variabilis JCM 19239. (C206) whole genome shotgun sequence.</title>
        <authorList>
            <person name="Sawabe T."/>
            <person name="Meirelles P."/>
            <person name="Nakanishi M."/>
            <person name="Sayaka M."/>
            <person name="Hattori M."/>
            <person name="Ohkuma M."/>
        </authorList>
    </citation>
    <scope>NUCLEOTIDE SEQUENCE [LARGE SCALE GENOMIC DNA]</scope>
    <source>
        <strain evidence="2">JCM 19239</strain>
    </source>
</reference>
<proteinExistence type="predicted"/>
<accession>A0ABQ0JEJ8</accession>
<dbReference type="Proteomes" id="UP000029223">
    <property type="component" value="Unassembled WGS sequence"/>
</dbReference>